<evidence type="ECO:0000313" key="6">
    <source>
        <dbReference type="EnsemblMetazoa" id="PHUM194810-PA"/>
    </source>
</evidence>
<evidence type="ECO:0000259" key="4">
    <source>
        <dbReference type="PROSITE" id="PS50053"/>
    </source>
</evidence>
<dbReference type="OrthoDB" id="442921at2759"/>
<dbReference type="InterPro" id="IPR000626">
    <property type="entry name" value="Ubiquitin-like_dom"/>
</dbReference>
<feature type="compositionally biased region" description="Low complexity" evidence="3">
    <location>
        <begin position="8"/>
        <end position="21"/>
    </location>
</feature>
<dbReference type="InterPro" id="IPR022617">
    <property type="entry name" value="Rad60/SUMO-like_dom"/>
</dbReference>
<evidence type="ECO:0000256" key="2">
    <source>
        <dbReference type="ARBA" id="ARBA00023242"/>
    </source>
</evidence>
<evidence type="ECO:0000256" key="3">
    <source>
        <dbReference type="SAM" id="MobiDB-lite"/>
    </source>
</evidence>
<dbReference type="GO" id="GO:0045944">
    <property type="term" value="P:positive regulation of transcription by RNA polymerase II"/>
    <property type="evidence" value="ECO:0007669"/>
    <property type="project" value="TreeGrafter"/>
</dbReference>
<dbReference type="OMA" id="RFCPREL"/>
<dbReference type="KEGG" id="phu:Phum_PHUM194810"/>
<dbReference type="CDD" id="cd01763">
    <property type="entry name" value="Ubl_SUMO_like"/>
    <property type="match status" value="1"/>
</dbReference>
<accession>E0VGX8</accession>
<feature type="domain" description="Ubiquitin-like" evidence="4">
    <location>
        <begin position="290"/>
        <end position="352"/>
    </location>
</feature>
<dbReference type="InParanoid" id="E0VGX8"/>
<dbReference type="VEuPathDB" id="VectorBase:PHUM194810"/>
<dbReference type="Pfam" id="PF11976">
    <property type="entry name" value="Rad60-SLD"/>
    <property type="match status" value="2"/>
</dbReference>
<dbReference type="InterPro" id="IPR052324">
    <property type="entry name" value="NFATC2-Int_DNA_Repair"/>
</dbReference>
<keyword evidence="2" id="KW-0539">Nucleus</keyword>
<name>E0VGX8_PEDHC</name>
<feature type="domain" description="Ubiquitin-like" evidence="4">
    <location>
        <begin position="198"/>
        <end position="261"/>
    </location>
</feature>
<dbReference type="CTD" id="8240294"/>
<dbReference type="AlphaFoldDB" id="E0VGX8"/>
<dbReference type="GeneID" id="8240294"/>
<comment type="subcellular location">
    <subcellularLocation>
        <location evidence="1">Nucleus</location>
    </subcellularLocation>
</comment>
<protein>
    <submittedName>
        <fullName evidence="5 6">Asparagine-rich protein, putative</fullName>
    </submittedName>
</protein>
<dbReference type="EMBL" id="DS235154">
    <property type="protein sequence ID" value="EEB12634.1"/>
    <property type="molecule type" value="Genomic_DNA"/>
</dbReference>
<reference evidence="5" key="2">
    <citation type="submission" date="2007-04" db="EMBL/GenBank/DDBJ databases">
        <title>The genome of the human body louse.</title>
        <authorList>
            <consortium name="The Human Body Louse Genome Consortium"/>
            <person name="Kirkness E."/>
            <person name="Walenz B."/>
            <person name="Hass B."/>
            <person name="Bruggner R."/>
            <person name="Strausberg R."/>
        </authorList>
    </citation>
    <scope>NUCLEOTIDE SEQUENCE</scope>
    <source>
        <strain evidence="5">USDA</strain>
    </source>
</reference>
<dbReference type="PANTHER" id="PTHR47187:SF1">
    <property type="entry name" value="NFATC2-INTERACTING PROTEIN"/>
    <property type="match status" value="1"/>
</dbReference>
<keyword evidence="7" id="KW-1185">Reference proteome</keyword>
<dbReference type="STRING" id="121224.E0VGX8"/>
<evidence type="ECO:0000256" key="1">
    <source>
        <dbReference type="ARBA" id="ARBA00004123"/>
    </source>
</evidence>
<organism>
    <name type="scientific">Pediculus humanus subsp. corporis</name>
    <name type="common">Body louse</name>
    <dbReference type="NCBI Taxonomy" id="121224"/>
    <lineage>
        <taxon>Eukaryota</taxon>
        <taxon>Metazoa</taxon>
        <taxon>Ecdysozoa</taxon>
        <taxon>Arthropoda</taxon>
        <taxon>Hexapoda</taxon>
        <taxon>Insecta</taxon>
        <taxon>Pterygota</taxon>
        <taxon>Neoptera</taxon>
        <taxon>Paraneoptera</taxon>
        <taxon>Psocodea</taxon>
        <taxon>Troctomorpha</taxon>
        <taxon>Phthiraptera</taxon>
        <taxon>Anoplura</taxon>
        <taxon>Pediculidae</taxon>
        <taxon>Pediculus</taxon>
    </lineage>
</organism>
<feature type="region of interest" description="Disordered" evidence="3">
    <location>
        <begin position="1"/>
        <end position="27"/>
    </location>
</feature>
<evidence type="ECO:0000313" key="7">
    <source>
        <dbReference type="Proteomes" id="UP000009046"/>
    </source>
</evidence>
<dbReference type="GO" id="GO:0005634">
    <property type="term" value="C:nucleus"/>
    <property type="evidence" value="ECO:0007669"/>
    <property type="project" value="UniProtKB-SubCell"/>
</dbReference>
<dbReference type="InterPro" id="IPR029071">
    <property type="entry name" value="Ubiquitin-like_domsf"/>
</dbReference>
<proteinExistence type="predicted"/>
<dbReference type="HOGENOM" id="CLU_788246_0_0_1"/>
<dbReference type="eggNOG" id="ENOG502S8KP">
    <property type="taxonomic scope" value="Eukaryota"/>
</dbReference>
<gene>
    <name evidence="6" type="primary">8240294</name>
    <name evidence="5" type="ORF">Phum_PHUM194810</name>
</gene>
<dbReference type="PANTHER" id="PTHR47187">
    <property type="entry name" value="NFATC2-INTERACTING PROTEIN"/>
    <property type="match status" value="1"/>
</dbReference>
<dbReference type="PROSITE" id="PS50053">
    <property type="entry name" value="UBIQUITIN_2"/>
    <property type="match status" value="2"/>
</dbReference>
<dbReference type="EnsemblMetazoa" id="PHUM194810-RA">
    <property type="protein sequence ID" value="PHUM194810-PA"/>
    <property type="gene ID" value="PHUM194810"/>
</dbReference>
<dbReference type="Gene3D" id="3.10.20.90">
    <property type="entry name" value="Phosphatidylinositol 3-kinase Catalytic Subunit, Chain A, domain 1"/>
    <property type="match status" value="2"/>
</dbReference>
<reference evidence="5" key="1">
    <citation type="submission" date="2007-04" db="EMBL/GenBank/DDBJ databases">
        <title>Annotation of Pediculus humanus corporis strain USDA.</title>
        <authorList>
            <person name="Kirkness E."/>
            <person name="Hannick L."/>
            <person name="Hass B."/>
            <person name="Bruggner R."/>
            <person name="Lawson D."/>
            <person name="Bidwell S."/>
            <person name="Joardar V."/>
            <person name="Caler E."/>
            <person name="Walenz B."/>
            <person name="Inman J."/>
            <person name="Schobel S."/>
            <person name="Galinsky K."/>
            <person name="Amedeo P."/>
            <person name="Strausberg R."/>
        </authorList>
    </citation>
    <scope>NUCLEOTIDE SEQUENCE</scope>
    <source>
        <strain evidence="5">USDA</strain>
    </source>
</reference>
<dbReference type="EMBL" id="AAZO01002260">
    <property type="status" value="NOT_ANNOTATED_CDS"/>
    <property type="molecule type" value="Genomic_DNA"/>
</dbReference>
<evidence type="ECO:0000313" key="5">
    <source>
        <dbReference type="EMBL" id="EEB12634.1"/>
    </source>
</evidence>
<dbReference type="SUPFAM" id="SSF54236">
    <property type="entry name" value="Ubiquitin-like"/>
    <property type="match status" value="2"/>
</dbReference>
<dbReference type="RefSeq" id="XP_002425372.1">
    <property type="nucleotide sequence ID" value="XM_002425327.1"/>
</dbReference>
<reference evidence="6" key="3">
    <citation type="submission" date="2020-05" db="UniProtKB">
        <authorList>
            <consortium name="EnsemblMetazoa"/>
        </authorList>
    </citation>
    <scope>IDENTIFICATION</scope>
    <source>
        <strain evidence="6">USDA</strain>
    </source>
</reference>
<dbReference type="Proteomes" id="UP000009046">
    <property type="component" value="Unassembled WGS sequence"/>
</dbReference>
<sequence>MLGKEFSNDSLNESLNDSNESFDFENLSSNENNEVIDEKINSLNNKNNTSNKCKKRNVTYKKNKGKRNKNKTLTIEVDNEDNECSEIGSNFTNNFEVIDLQDSDNNSELEDSVEVIEEISNNICRRSARIKKKYGNNYSLNEDILLDYHSLPTYNKKPFNQQIKRKRKNVPLKNSSAEVNSKKSLNEIDNVKEEDLNPEVTVKVIWKSISVKKFKIRKFQKISKIHRELSKEENVPENKIILTFNGNKINDCDTPSSLNLQVFDFLEGGLIKESTNNSNSVTINTEYDNSSVLLKFQDSNKKVINLPLKKNDLIKSGMIRYAEQIEIPLEKIKFFFDGEVLDPLETPSSIDI</sequence>